<accession>A0A841IYA2</accession>
<feature type="domain" description="Cell wall hydrolase SleB" evidence="3">
    <location>
        <begin position="121"/>
        <end position="228"/>
    </location>
</feature>
<evidence type="ECO:0000256" key="1">
    <source>
        <dbReference type="SAM" id="MobiDB-lite"/>
    </source>
</evidence>
<dbReference type="InterPro" id="IPR011105">
    <property type="entry name" value="Cell_wall_hydrolase_SleB"/>
</dbReference>
<protein>
    <submittedName>
        <fullName evidence="4">Spore germination cell wall hydrolase CwlJ-like protein</fullName>
    </submittedName>
</protein>
<sequence length="459" mass="49038">MTGGVAPPARPRALDWVAGVVLFVALPIAVAWQGGMGTSAPAEAPASDDWIKHAPSPPPKVDPLVVREVSPDDARAMNAAMPFSTGPNPAARPFRFTGGTEDRDRAIACLAAAQYYEAGDDPVGQKAVAQVVLNRVRHPAFPKSVCGVVFQGSERTTGCQFTFTCDGALARTPSPEAWDRARTLATRMLGGLVDRKVGYATHYHTDWVVPYWNTSLDKITEVHTHLFYRWQGWWGTPPAFRRSLPGVEPRVPMIARLSPVHEKGGDDAVTIDPAAPPSAVEAIAHAPIRFVAGANASSLMAGLHVIATSPADDAFIVTVSPGIATKAYRDVATLVCSGRPACRVMAWPDGPGVPTGFPIEPGLLSGMIFSYMHDMENGLQRMLWNCTLLPQPDNRMCMRERIPMGSLLPGRKPIAADAAKPELIQRAANISGDNAISDSAPPSILRRNAPASGITRSAK</sequence>
<dbReference type="RefSeq" id="WP_184078979.1">
    <property type="nucleotide sequence ID" value="NZ_JACIJP010000002.1"/>
</dbReference>
<dbReference type="InterPro" id="IPR042047">
    <property type="entry name" value="SleB_dom1"/>
</dbReference>
<evidence type="ECO:0000313" key="4">
    <source>
        <dbReference type="EMBL" id="MBB6123643.1"/>
    </source>
</evidence>
<feature type="transmembrane region" description="Helical" evidence="2">
    <location>
        <begin position="12"/>
        <end position="32"/>
    </location>
</feature>
<dbReference type="Gene3D" id="1.10.10.2520">
    <property type="entry name" value="Cell wall hydrolase SleB, domain 1"/>
    <property type="match status" value="1"/>
</dbReference>
<evidence type="ECO:0000259" key="3">
    <source>
        <dbReference type="Pfam" id="PF07486"/>
    </source>
</evidence>
<comment type="caution">
    <text evidence="4">The sequence shown here is derived from an EMBL/GenBank/DDBJ whole genome shotgun (WGS) entry which is preliminary data.</text>
</comment>
<gene>
    <name evidence="4" type="ORF">FHS92_001372</name>
</gene>
<feature type="region of interest" description="Disordered" evidence="1">
    <location>
        <begin position="430"/>
        <end position="459"/>
    </location>
</feature>
<keyword evidence="2" id="KW-0812">Transmembrane</keyword>
<dbReference type="Proteomes" id="UP000552700">
    <property type="component" value="Unassembled WGS sequence"/>
</dbReference>
<dbReference type="GO" id="GO:0016787">
    <property type="term" value="F:hydrolase activity"/>
    <property type="evidence" value="ECO:0007669"/>
    <property type="project" value="UniProtKB-KW"/>
</dbReference>
<evidence type="ECO:0000313" key="5">
    <source>
        <dbReference type="Proteomes" id="UP000552700"/>
    </source>
</evidence>
<dbReference type="EMBL" id="JACIJP010000002">
    <property type="protein sequence ID" value="MBB6123643.1"/>
    <property type="molecule type" value="Genomic_DNA"/>
</dbReference>
<keyword evidence="2" id="KW-1133">Transmembrane helix</keyword>
<keyword evidence="4" id="KW-0378">Hydrolase</keyword>
<keyword evidence="2" id="KW-0472">Membrane</keyword>
<proteinExistence type="predicted"/>
<dbReference type="AlphaFoldDB" id="A0A841IYA2"/>
<reference evidence="4 5" key="1">
    <citation type="submission" date="2020-08" db="EMBL/GenBank/DDBJ databases">
        <title>Genomic Encyclopedia of Type Strains, Phase IV (KMG-IV): sequencing the most valuable type-strain genomes for metagenomic binning, comparative biology and taxonomic classification.</title>
        <authorList>
            <person name="Goeker M."/>
        </authorList>
    </citation>
    <scope>NUCLEOTIDE SEQUENCE [LARGE SCALE GENOMIC DNA]</scope>
    <source>
        <strain evidence="4 5">DSM 102255</strain>
    </source>
</reference>
<dbReference type="Pfam" id="PF07486">
    <property type="entry name" value="Hydrolase_2"/>
    <property type="match status" value="1"/>
</dbReference>
<name>A0A841IYA2_9SPHN</name>
<keyword evidence="5" id="KW-1185">Reference proteome</keyword>
<evidence type="ECO:0000256" key="2">
    <source>
        <dbReference type="SAM" id="Phobius"/>
    </source>
</evidence>
<organism evidence="4 5">
    <name type="scientific">Sphingobium subterraneum</name>
    <dbReference type="NCBI Taxonomy" id="627688"/>
    <lineage>
        <taxon>Bacteria</taxon>
        <taxon>Pseudomonadati</taxon>
        <taxon>Pseudomonadota</taxon>
        <taxon>Alphaproteobacteria</taxon>
        <taxon>Sphingomonadales</taxon>
        <taxon>Sphingomonadaceae</taxon>
        <taxon>Sphingobium</taxon>
    </lineage>
</organism>